<keyword evidence="9" id="KW-1185">Reference proteome</keyword>
<keyword evidence="5 6" id="KW-0472">Membrane</keyword>
<comment type="caution">
    <text evidence="8">The sequence shown here is derived from an EMBL/GenBank/DDBJ whole genome shotgun (WGS) entry which is preliminary data.</text>
</comment>
<dbReference type="RefSeq" id="WP_066737333.1">
    <property type="nucleotide sequence ID" value="NZ_JAJCIQ010000006.1"/>
</dbReference>
<feature type="transmembrane region" description="Helical" evidence="6">
    <location>
        <begin position="138"/>
        <end position="158"/>
    </location>
</feature>
<feature type="transmembrane region" description="Helical" evidence="6">
    <location>
        <begin position="81"/>
        <end position="99"/>
    </location>
</feature>
<dbReference type="EMBL" id="JAJCIS010000005">
    <property type="protein sequence ID" value="MCB7387592.1"/>
    <property type="molecule type" value="Genomic_DNA"/>
</dbReference>
<protein>
    <submittedName>
        <fullName evidence="8">MFS transporter</fullName>
    </submittedName>
</protein>
<keyword evidence="4 6" id="KW-1133">Transmembrane helix</keyword>
<evidence type="ECO:0000313" key="9">
    <source>
        <dbReference type="Proteomes" id="UP001299546"/>
    </source>
</evidence>
<evidence type="ECO:0000259" key="7">
    <source>
        <dbReference type="PROSITE" id="PS50850"/>
    </source>
</evidence>
<feature type="transmembrane region" description="Helical" evidence="6">
    <location>
        <begin position="264"/>
        <end position="287"/>
    </location>
</feature>
<evidence type="ECO:0000256" key="4">
    <source>
        <dbReference type="ARBA" id="ARBA00022989"/>
    </source>
</evidence>
<evidence type="ECO:0000256" key="1">
    <source>
        <dbReference type="ARBA" id="ARBA00004651"/>
    </source>
</evidence>
<dbReference type="Gene3D" id="1.20.1250.20">
    <property type="entry name" value="MFS general substrate transporter like domains"/>
    <property type="match status" value="2"/>
</dbReference>
<feature type="domain" description="Major facilitator superfamily (MFS) profile" evidence="7">
    <location>
        <begin position="11"/>
        <end position="415"/>
    </location>
</feature>
<dbReference type="Proteomes" id="UP001299546">
    <property type="component" value="Unassembled WGS sequence"/>
</dbReference>
<gene>
    <name evidence="8" type="ORF">LIZ65_09840</name>
</gene>
<accession>A0ABS8DGP0</accession>
<dbReference type="InterPro" id="IPR036259">
    <property type="entry name" value="MFS_trans_sf"/>
</dbReference>
<feature type="transmembrane region" description="Helical" evidence="6">
    <location>
        <begin position="12"/>
        <end position="38"/>
    </location>
</feature>
<dbReference type="PROSITE" id="PS51257">
    <property type="entry name" value="PROKAR_LIPOPROTEIN"/>
    <property type="match status" value="1"/>
</dbReference>
<reference evidence="8 9" key="1">
    <citation type="submission" date="2021-10" db="EMBL/GenBank/DDBJ databases">
        <title>Collection of gut derived symbiotic bacterial strains cultured from healthy donors.</title>
        <authorList>
            <person name="Lin H."/>
            <person name="Littmann E."/>
            <person name="Kohout C."/>
            <person name="Pamer E.G."/>
        </authorList>
    </citation>
    <scope>NUCLEOTIDE SEQUENCE [LARGE SCALE GENOMIC DNA]</scope>
    <source>
        <strain evidence="8 9">DFI.1.165</strain>
    </source>
</reference>
<feature type="transmembrane region" description="Helical" evidence="6">
    <location>
        <begin position="173"/>
        <end position="190"/>
    </location>
</feature>
<feature type="transmembrane region" description="Helical" evidence="6">
    <location>
        <begin position="356"/>
        <end position="376"/>
    </location>
</feature>
<dbReference type="InterPro" id="IPR011701">
    <property type="entry name" value="MFS"/>
</dbReference>
<dbReference type="PANTHER" id="PTHR11360:SF290">
    <property type="entry name" value="MONOCARBOXYLATE MFS PERMEASE"/>
    <property type="match status" value="1"/>
</dbReference>
<dbReference type="InterPro" id="IPR020846">
    <property type="entry name" value="MFS_dom"/>
</dbReference>
<organism evidence="8 9">
    <name type="scientific">Bariatricus massiliensis</name>
    <dbReference type="NCBI Taxonomy" id="1745713"/>
    <lineage>
        <taxon>Bacteria</taxon>
        <taxon>Bacillati</taxon>
        <taxon>Bacillota</taxon>
        <taxon>Clostridia</taxon>
        <taxon>Lachnospirales</taxon>
        <taxon>Lachnospiraceae</taxon>
        <taxon>Bariatricus</taxon>
    </lineage>
</organism>
<evidence type="ECO:0000256" key="2">
    <source>
        <dbReference type="ARBA" id="ARBA00022448"/>
    </source>
</evidence>
<feature type="transmembrane region" description="Helical" evidence="6">
    <location>
        <begin position="323"/>
        <end position="344"/>
    </location>
</feature>
<proteinExistence type="predicted"/>
<dbReference type="Pfam" id="PF07690">
    <property type="entry name" value="MFS_1"/>
    <property type="match status" value="1"/>
</dbReference>
<feature type="transmembrane region" description="Helical" evidence="6">
    <location>
        <begin position="388"/>
        <end position="408"/>
    </location>
</feature>
<keyword evidence="3 6" id="KW-0812">Transmembrane</keyword>
<dbReference type="InterPro" id="IPR050327">
    <property type="entry name" value="Proton-linked_MCT"/>
</dbReference>
<keyword evidence="2" id="KW-0813">Transport</keyword>
<comment type="subcellular location">
    <subcellularLocation>
        <location evidence="1">Cell membrane</location>
        <topology evidence="1">Multi-pass membrane protein</topology>
    </subcellularLocation>
</comment>
<dbReference type="PANTHER" id="PTHR11360">
    <property type="entry name" value="MONOCARBOXYLATE TRANSPORTER"/>
    <property type="match status" value="1"/>
</dbReference>
<sequence length="426" mass="46190">MEKKREKIHYAWFILGACVLINIIVQSLVMQVSALYILPMYNDLQIPRTLLSLQSVMITVGAVVSAPVWGKIYKTKDARKLLPMSVAVTALCTIGRSFMPNIWCILPLSFIKGIFFTGSTLLPISILLTAWFKEKRGFAISVATIGTSIGGVIFNPVVEKLISTYGWRTADRVTGALMFVITVPCLYAIIRNRPKDKGLLPYGVTDIAALKGNTQQKQEVLTGMTMKEAMKSPILYLFLFAVLAMTFANGAALQTPTYLADIGYGTAVAARAASAYAAVGIFGKLILGSIVDKFGEKKGVIYICSVTTIAYICFIFARSRVAFFGLILFYGLSTGMVSVMPTLLTSKIFGNRDYGPIYGVVVSVNRFGGIIGNLLVSLLFDITGNYSIIWPACAVMIVLTLISILACMAMSKKKMSVAVPEAGAEA</sequence>
<evidence type="ECO:0000313" key="8">
    <source>
        <dbReference type="EMBL" id="MCB7387592.1"/>
    </source>
</evidence>
<evidence type="ECO:0000256" key="5">
    <source>
        <dbReference type="ARBA" id="ARBA00023136"/>
    </source>
</evidence>
<feature type="transmembrane region" description="Helical" evidence="6">
    <location>
        <begin position="105"/>
        <end position="131"/>
    </location>
</feature>
<feature type="transmembrane region" description="Helical" evidence="6">
    <location>
        <begin position="234"/>
        <end position="252"/>
    </location>
</feature>
<dbReference type="PROSITE" id="PS50850">
    <property type="entry name" value="MFS"/>
    <property type="match status" value="1"/>
</dbReference>
<feature type="transmembrane region" description="Helical" evidence="6">
    <location>
        <begin position="299"/>
        <end position="317"/>
    </location>
</feature>
<evidence type="ECO:0000256" key="6">
    <source>
        <dbReference type="SAM" id="Phobius"/>
    </source>
</evidence>
<feature type="transmembrane region" description="Helical" evidence="6">
    <location>
        <begin position="50"/>
        <end position="69"/>
    </location>
</feature>
<evidence type="ECO:0000256" key="3">
    <source>
        <dbReference type="ARBA" id="ARBA00022692"/>
    </source>
</evidence>
<name>A0ABS8DGP0_9FIRM</name>
<dbReference type="SUPFAM" id="SSF103473">
    <property type="entry name" value="MFS general substrate transporter"/>
    <property type="match status" value="1"/>
</dbReference>